<gene>
    <name evidence="1" type="ORF">ACEZ3G_10135</name>
</gene>
<reference evidence="1" key="1">
    <citation type="submission" date="2024-09" db="EMBL/GenBank/DDBJ databases">
        <authorList>
            <person name="Liu J."/>
        </authorList>
    </citation>
    <scope>NUCLEOTIDE SEQUENCE</scope>
    <source>
        <strain evidence="1">NBU2967</strain>
    </source>
</reference>
<name>A0ACC7LKN4_9FLAO</name>
<sequence length="447" mass="51248">MKFKKNIFVIVVGLLFYLGNAQDVAYNDAVESSYSRAFDLAYEGDSKSAQEVLYKMLDNDSNDLEVRSLLASTLSWNGKYDEARLQFNRITSKDRSNREVWISAIKNELYAKNYATALGLSNKALHHLKNDSEVERLKQLALNFIADQEYSDLAWFNQKSSLKTAFTSEKKSKKTKRPKKIDNEKGKSRSGQKEKPEASSEKPTPKNRFSVGNSFTVFDQRYDPAINSSISLKHQTKYGSIIPSINYSNRVGKQGLQYDLSLYPKIAKRMYAYVNYGYSSAIIYPKHRFAGDVYLGLPGAIEFSAGGRYIMTRTQNVTAITNSLGHYRGNYYFSLRSYITPRPDRLTRFSGNLLIRKYLRDGENYFGFTFGMGFSPELRQLFADDELLAETLLYVESQRLGLAYQFTPRKTPNIYRTNISVRRQEFAFDSGNFFWAISAGLTYNVKF</sequence>
<evidence type="ECO:0000313" key="2">
    <source>
        <dbReference type="Proteomes" id="UP001595191"/>
    </source>
</evidence>
<evidence type="ECO:0000313" key="1">
    <source>
        <dbReference type="EMBL" id="MFH6603834.1"/>
    </source>
</evidence>
<dbReference type="EMBL" id="JBHFPV010000002">
    <property type="protein sequence ID" value="MFH6603834.1"/>
    <property type="molecule type" value="Genomic_DNA"/>
</dbReference>
<accession>A0ACC7LKN4</accession>
<organism evidence="1 2">
    <name type="scientific">Meishania litoralis</name>
    <dbReference type="NCBI Taxonomy" id="3434685"/>
    <lineage>
        <taxon>Bacteria</taxon>
        <taxon>Pseudomonadati</taxon>
        <taxon>Bacteroidota</taxon>
        <taxon>Flavobacteriia</taxon>
        <taxon>Flavobacteriales</taxon>
        <taxon>Flavobacteriaceae</taxon>
        <taxon>Meishania</taxon>
    </lineage>
</organism>
<proteinExistence type="predicted"/>
<keyword evidence="2" id="KW-1185">Reference proteome</keyword>
<dbReference type="Proteomes" id="UP001595191">
    <property type="component" value="Unassembled WGS sequence"/>
</dbReference>
<protein>
    <submittedName>
        <fullName evidence="1">YaiO family outer membrane beta-barrel protein</fullName>
    </submittedName>
</protein>
<comment type="caution">
    <text evidence="1">The sequence shown here is derived from an EMBL/GenBank/DDBJ whole genome shotgun (WGS) entry which is preliminary data.</text>
</comment>